<dbReference type="OrthoDB" id="60204at2759"/>
<dbReference type="GO" id="GO:0005777">
    <property type="term" value="C:peroxisome"/>
    <property type="evidence" value="ECO:0007669"/>
    <property type="project" value="TreeGrafter"/>
</dbReference>
<dbReference type="EMBL" id="VXIS01000108">
    <property type="protein sequence ID" value="KAA8904493.1"/>
    <property type="molecule type" value="Genomic_DNA"/>
</dbReference>
<dbReference type="GO" id="GO:0006635">
    <property type="term" value="P:fatty acid beta-oxidation"/>
    <property type="evidence" value="ECO:0007669"/>
    <property type="project" value="TreeGrafter"/>
</dbReference>
<dbReference type="InterPro" id="IPR029069">
    <property type="entry name" value="HotDog_dom_sf"/>
</dbReference>
<dbReference type="GO" id="GO:0003857">
    <property type="term" value="F:(3S)-3-hydroxyacyl-CoA dehydrogenase (NAD+) activity"/>
    <property type="evidence" value="ECO:0007669"/>
    <property type="project" value="TreeGrafter"/>
</dbReference>
<dbReference type="InParanoid" id="A0A5J5EV99"/>
<comment type="caution">
    <text evidence="3">The sequence shown here is derived from an EMBL/GenBank/DDBJ whole genome shotgun (WGS) entry which is preliminary data.</text>
</comment>
<evidence type="ECO:0000313" key="4">
    <source>
        <dbReference type="Proteomes" id="UP000326924"/>
    </source>
</evidence>
<dbReference type="InterPro" id="IPR002539">
    <property type="entry name" value="MaoC-like_dom"/>
</dbReference>
<evidence type="ECO:0000259" key="1">
    <source>
        <dbReference type="Pfam" id="PF01575"/>
    </source>
</evidence>
<dbReference type="PANTHER" id="PTHR13078">
    <property type="entry name" value="PEROXISOMAL MULTIFUNCTIONAL ENZYME TYPE 2-RELATED"/>
    <property type="match status" value="1"/>
</dbReference>
<gene>
    <name evidence="3" type="ORF">FN846DRAFT_31859</name>
</gene>
<feature type="domain" description="Peroxisomal multifunctional enzyme type 2-like N-terminal" evidence="2">
    <location>
        <begin position="18"/>
        <end position="158"/>
    </location>
</feature>
<evidence type="ECO:0000313" key="3">
    <source>
        <dbReference type="EMBL" id="KAA8904493.1"/>
    </source>
</evidence>
<feature type="domain" description="MaoC-like" evidence="1">
    <location>
        <begin position="176"/>
        <end position="285"/>
    </location>
</feature>
<dbReference type="Gene3D" id="3.10.129.10">
    <property type="entry name" value="Hotdog Thioesterase"/>
    <property type="match status" value="2"/>
</dbReference>
<sequence length="315" mass="34011">MTEAAGFQLPPIPVSWLKRDLLVFAASIGISKDELHFLYELHPSFAAFPTYPIILSFKHADQEVVDFYKRSSGGGGGAQIPGVPKLDPRRIVDGQRQIKVLKNIPTTSAGRAFELRGKVVGVYDKGKAGTVTEIEHELVEKSTGEVYARILSSSFAVGQGGWGGPKGPKTVNFPPPEGKRPDASFAFATSPEQALLYRINGDYNPLHADPSIGTAMGFPGAILHGLCTWNVAAHAVLKTFGASDPTRLKLFQARFASPVMPGDRLITEMWVTGKKEDGCEEVVFLTRVDGGKVVLSNGRALLEKVERPAAELSKL</sequence>
<proteinExistence type="predicted"/>
<protein>
    <submittedName>
        <fullName evidence="3">Putative peroxisomal dehydratase</fullName>
    </submittedName>
</protein>
<dbReference type="Pfam" id="PF22622">
    <property type="entry name" value="MFE-2_hydrat-2_N"/>
    <property type="match status" value="1"/>
</dbReference>
<dbReference type="SUPFAM" id="SSF54637">
    <property type="entry name" value="Thioesterase/thiol ester dehydrase-isomerase"/>
    <property type="match status" value="2"/>
</dbReference>
<dbReference type="GO" id="GO:0004300">
    <property type="term" value="F:enoyl-CoA hydratase activity"/>
    <property type="evidence" value="ECO:0007669"/>
    <property type="project" value="TreeGrafter"/>
</dbReference>
<dbReference type="CDD" id="cd03448">
    <property type="entry name" value="HDE_HSD"/>
    <property type="match status" value="1"/>
</dbReference>
<keyword evidence="4" id="KW-1185">Reference proteome</keyword>
<evidence type="ECO:0000259" key="2">
    <source>
        <dbReference type="Pfam" id="PF22622"/>
    </source>
</evidence>
<dbReference type="GO" id="GO:0044594">
    <property type="term" value="F:17-beta-hydroxysteroid dehydrogenase (NAD+) activity"/>
    <property type="evidence" value="ECO:0007669"/>
    <property type="project" value="TreeGrafter"/>
</dbReference>
<dbReference type="PANTHER" id="PTHR13078:SF57">
    <property type="entry name" value="DEHYDRATASE, PUTATIVE (AFU_ORTHOLOGUE AFUA_5G00640)-RELATED"/>
    <property type="match status" value="1"/>
</dbReference>
<accession>A0A5J5EV99</accession>
<dbReference type="Proteomes" id="UP000326924">
    <property type="component" value="Unassembled WGS sequence"/>
</dbReference>
<reference evidence="3 4" key="1">
    <citation type="submission" date="2019-09" db="EMBL/GenBank/DDBJ databases">
        <title>Draft genome of the ectomycorrhizal ascomycete Sphaerosporella brunnea.</title>
        <authorList>
            <consortium name="DOE Joint Genome Institute"/>
            <person name="Benucci G.M."/>
            <person name="Marozzi G."/>
            <person name="Antonielli L."/>
            <person name="Sanchez S."/>
            <person name="Marco P."/>
            <person name="Wang X."/>
            <person name="Falini L.B."/>
            <person name="Barry K."/>
            <person name="Haridas S."/>
            <person name="Lipzen A."/>
            <person name="Labutti K."/>
            <person name="Grigoriev I.V."/>
            <person name="Murat C."/>
            <person name="Martin F."/>
            <person name="Albertini E."/>
            <person name="Donnini D."/>
            <person name="Bonito G."/>
        </authorList>
    </citation>
    <scope>NUCLEOTIDE SEQUENCE [LARGE SCALE GENOMIC DNA]</scope>
    <source>
        <strain evidence="3 4">Sb_GMNB300</strain>
    </source>
</reference>
<dbReference type="Pfam" id="PF01575">
    <property type="entry name" value="MaoC_dehydratas"/>
    <property type="match status" value="1"/>
</dbReference>
<dbReference type="AlphaFoldDB" id="A0A5J5EV99"/>
<organism evidence="3 4">
    <name type="scientific">Sphaerosporella brunnea</name>
    <dbReference type="NCBI Taxonomy" id="1250544"/>
    <lineage>
        <taxon>Eukaryota</taxon>
        <taxon>Fungi</taxon>
        <taxon>Dikarya</taxon>
        <taxon>Ascomycota</taxon>
        <taxon>Pezizomycotina</taxon>
        <taxon>Pezizomycetes</taxon>
        <taxon>Pezizales</taxon>
        <taxon>Pyronemataceae</taxon>
        <taxon>Sphaerosporella</taxon>
    </lineage>
</organism>
<dbReference type="InterPro" id="IPR054357">
    <property type="entry name" value="MFE-2_N"/>
</dbReference>
<name>A0A5J5EV99_9PEZI</name>